<dbReference type="SUPFAM" id="SSF56219">
    <property type="entry name" value="DNase I-like"/>
    <property type="match status" value="1"/>
</dbReference>
<feature type="region of interest" description="Disordered" evidence="1">
    <location>
        <begin position="1"/>
        <end position="21"/>
    </location>
</feature>
<comment type="caution">
    <text evidence="3">The sequence shown here is derived from an EMBL/GenBank/DDBJ whole genome shotgun (WGS) entry which is preliminary data.</text>
</comment>
<dbReference type="AlphaFoldDB" id="A0A8H8REU1"/>
<dbReference type="Pfam" id="PF14529">
    <property type="entry name" value="Exo_endo_phos_2"/>
    <property type="match status" value="1"/>
</dbReference>
<dbReference type="InterPro" id="IPR005135">
    <property type="entry name" value="Endo/exonuclease/phosphatase"/>
</dbReference>
<dbReference type="InterPro" id="IPR036691">
    <property type="entry name" value="Endo/exonu/phosph_ase_sf"/>
</dbReference>
<keyword evidence="4" id="KW-1185">Reference proteome</keyword>
<protein>
    <recommendedName>
        <fullName evidence="2">Endonuclease/exonuclease/phosphatase domain-containing protein</fullName>
    </recommendedName>
</protein>
<dbReference type="OrthoDB" id="3557769at2759"/>
<dbReference type="EMBL" id="QGMJ01001171">
    <property type="protein sequence ID" value="TVY32052.1"/>
    <property type="molecule type" value="Genomic_DNA"/>
</dbReference>
<feature type="non-terminal residue" evidence="3">
    <location>
        <position position="1"/>
    </location>
</feature>
<feature type="domain" description="Endonuclease/exonuclease/phosphatase" evidence="2">
    <location>
        <begin position="188"/>
        <end position="308"/>
    </location>
</feature>
<dbReference type="Proteomes" id="UP000462212">
    <property type="component" value="Unassembled WGS sequence"/>
</dbReference>
<gene>
    <name evidence="3" type="ORF">LSUB1_G008687</name>
</gene>
<sequence length="333" mass="37643">LKSTSGPTFYPATPPRRTSNGIKSWHMGSPLATKFGLLIRILSPENRARQTARSIAIAFATPEEASAAIRNRLYIAGILVRCKKHYITRPTAQCIRCQRYSHLLHYYHREASYAHLILKCANYGGPYTASLAACEALAPKSSKPSLDITPRTIAYIARSYRPRVALASESPYDSDFQVLDIIDQDHTIKVYNIYNEKHQLPNSDTRTLARCLWQLIPPLDSVFCRDFNAHNPWWDPLYKARDIEGITLADWIDHYDLALLNTPGIGTFHRSHMARPTNIDLTLAYRSIANHIQDWAIIEDIGSDHLGIVFTIQGSQIGLADPQTTRFNTKRAN</sequence>
<accession>A0A8H8REU1</accession>
<reference evidence="3 4" key="1">
    <citation type="submission" date="2018-05" db="EMBL/GenBank/DDBJ databases">
        <title>Genome sequencing and assembly of the regulated plant pathogen Lachnellula willkommii and related sister species for the development of diagnostic species identification markers.</title>
        <authorList>
            <person name="Giroux E."/>
            <person name="Bilodeau G."/>
        </authorList>
    </citation>
    <scope>NUCLEOTIDE SEQUENCE [LARGE SCALE GENOMIC DNA]</scope>
    <source>
        <strain evidence="3 4">CBS 197.66</strain>
    </source>
</reference>
<proteinExistence type="predicted"/>
<dbReference type="GO" id="GO:0003824">
    <property type="term" value="F:catalytic activity"/>
    <property type="evidence" value="ECO:0007669"/>
    <property type="project" value="InterPro"/>
</dbReference>
<dbReference type="Gene3D" id="3.60.10.10">
    <property type="entry name" value="Endonuclease/exonuclease/phosphatase"/>
    <property type="match status" value="1"/>
</dbReference>
<evidence type="ECO:0000313" key="3">
    <source>
        <dbReference type="EMBL" id="TVY32052.1"/>
    </source>
</evidence>
<evidence type="ECO:0000259" key="2">
    <source>
        <dbReference type="Pfam" id="PF14529"/>
    </source>
</evidence>
<evidence type="ECO:0000256" key="1">
    <source>
        <dbReference type="SAM" id="MobiDB-lite"/>
    </source>
</evidence>
<organism evidence="3 4">
    <name type="scientific">Lachnellula subtilissima</name>
    <dbReference type="NCBI Taxonomy" id="602034"/>
    <lineage>
        <taxon>Eukaryota</taxon>
        <taxon>Fungi</taxon>
        <taxon>Dikarya</taxon>
        <taxon>Ascomycota</taxon>
        <taxon>Pezizomycotina</taxon>
        <taxon>Leotiomycetes</taxon>
        <taxon>Helotiales</taxon>
        <taxon>Lachnaceae</taxon>
        <taxon>Lachnellula</taxon>
    </lineage>
</organism>
<name>A0A8H8REU1_9HELO</name>
<evidence type="ECO:0000313" key="4">
    <source>
        <dbReference type="Proteomes" id="UP000462212"/>
    </source>
</evidence>